<proteinExistence type="predicted"/>
<dbReference type="Pfam" id="PF00111">
    <property type="entry name" value="Fer2"/>
    <property type="match status" value="1"/>
</dbReference>
<dbReference type="InterPro" id="IPR001041">
    <property type="entry name" value="2Fe-2S_ferredoxin-type"/>
</dbReference>
<dbReference type="Proteomes" id="UP000010472">
    <property type="component" value="Chromosome"/>
</dbReference>
<dbReference type="CDD" id="cd00207">
    <property type="entry name" value="fer2"/>
    <property type="match status" value="1"/>
</dbReference>
<dbReference type="PATRIC" id="fig|1173022.3.peg.2398"/>
<protein>
    <submittedName>
        <fullName evidence="2">Ferredoxin</fullName>
    </submittedName>
</protein>
<feature type="domain" description="2Fe-2S ferredoxin-type" evidence="1">
    <location>
        <begin position="26"/>
        <end position="79"/>
    </location>
</feature>
<dbReference type="HOGENOM" id="CLU_082632_8_1_3"/>
<dbReference type="AlphaFoldDB" id="K9VZY3"/>
<evidence type="ECO:0000313" key="3">
    <source>
        <dbReference type="Proteomes" id="UP000010472"/>
    </source>
</evidence>
<evidence type="ECO:0000259" key="1">
    <source>
        <dbReference type="Pfam" id="PF00111"/>
    </source>
</evidence>
<dbReference type="RefSeq" id="WP_015203203.1">
    <property type="nucleotide sequence ID" value="NC_019753.1"/>
</dbReference>
<name>K9VZY3_9CYAN</name>
<dbReference type="OrthoDB" id="581532at2"/>
<accession>K9VZY3</accession>
<dbReference type="PROSITE" id="PS00197">
    <property type="entry name" value="2FE2S_FER_1"/>
    <property type="match status" value="1"/>
</dbReference>
<dbReference type="STRING" id="1173022.Cri9333_2217"/>
<dbReference type="InterPro" id="IPR012675">
    <property type="entry name" value="Beta-grasp_dom_sf"/>
</dbReference>
<dbReference type="GO" id="GO:0051537">
    <property type="term" value="F:2 iron, 2 sulfur cluster binding"/>
    <property type="evidence" value="ECO:0007669"/>
    <property type="project" value="InterPro"/>
</dbReference>
<dbReference type="SUPFAM" id="SSF54292">
    <property type="entry name" value="2Fe-2S ferredoxin-like"/>
    <property type="match status" value="1"/>
</dbReference>
<dbReference type="KEGG" id="cep:Cri9333_2217"/>
<dbReference type="EMBL" id="CP003620">
    <property type="protein sequence ID" value="AFZ13089.1"/>
    <property type="molecule type" value="Genomic_DNA"/>
</dbReference>
<dbReference type="Gene3D" id="3.10.20.30">
    <property type="match status" value="1"/>
</dbReference>
<gene>
    <name evidence="2" type="ORF">Cri9333_2217</name>
</gene>
<dbReference type="InterPro" id="IPR006058">
    <property type="entry name" value="2Fe2S_fd_BS"/>
</dbReference>
<sequence>MIINFANTNYQPIVLEKHSPLAEHLTVQNSPVLFGCRTGICGTCLVVIKGDIPLPSDEEKELLEVIAPNNESVRLACQVDLTNDIEITRYMEDE</sequence>
<reference evidence="2 3" key="1">
    <citation type="submission" date="2012-06" db="EMBL/GenBank/DDBJ databases">
        <title>Finished chromosome of genome of Crinalium epipsammum PCC 9333.</title>
        <authorList>
            <consortium name="US DOE Joint Genome Institute"/>
            <person name="Gugger M."/>
            <person name="Coursin T."/>
            <person name="Rippka R."/>
            <person name="Tandeau De Marsac N."/>
            <person name="Huntemann M."/>
            <person name="Wei C.-L."/>
            <person name="Han J."/>
            <person name="Detter J.C."/>
            <person name="Han C."/>
            <person name="Tapia R."/>
            <person name="Davenport K."/>
            <person name="Daligault H."/>
            <person name="Erkkila T."/>
            <person name="Gu W."/>
            <person name="Munk A.C.C."/>
            <person name="Teshima H."/>
            <person name="Xu Y."/>
            <person name="Chain P."/>
            <person name="Chen A."/>
            <person name="Krypides N."/>
            <person name="Mavromatis K."/>
            <person name="Markowitz V."/>
            <person name="Szeto E."/>
            <person name="Ivanova N."/>
            <person name="Mikhailova N."/>
            <person name="Ovchinnikova G."/>
            <person name="Pagani I."/>
            <person name="Pati A."/>
            <person name="Goodwin L."/>
            <person name="Peters L."/>
            <person name="Pitluck S."/>
            <person name="Woyke T."/>
            <person name="Kerfeld C."/>
        </authorList>
    </citation>
    <scope>NUCLEOTIDE SEQUENCE [LARGE SCALE GENOMIC DNA]</scope>
    <source>
        <strain evidence="2 3">PCC 9333</strain>
    </source>
</reference>
<dbReference type="eggNOG" id="COG0633">
    <property type="taxonomic scope" value="Bacteria"/>
</dbReference>
<evidence type="ECO:0000313" key="2">
    <source>
        <dbReference type="EMBL" id="AFZ13089.1"/>
    </source>
</evidence>
<dbReference type="InterPro" id="IPR036010">
    <property type="entry name" value="2Fe-2S_ferredoxin-like_sf"/>
</dbReference>
<keyword evidence="3" id="KW-1185">Reference proteome</keyword>
<organism evidence="2 3">
    <name type="scientific">Crinalium epipsammum PCC 9333</name>
    <dbReference type="NCBI Taxonomy" id="1173022"/>
    <lineage>
        <taxon>Bacteria</taxon>
        <taxon>Bacillati</taxon>
        <taxon>Cyanobacteriota</taxon>
        <taxon>Cyanophyceae</taxon>
        <taxon>Gomontiellales</taxon>
        <taxon>Gomontiellaceae</taxon>
        <taxon>Crinalium</taxon>
    </lineage>
</organism>